<comment type="caution">
    <text evidence="2">The sequence shown here is derived from an EMBL/GenBank/DDBJ whole genome shotgun (WGS) entry which is preliminary data.</text>
</comment>
<sequence length="101" mass="11196">MQHRWGYQLSVLRGALDRLDALHAQWLRNRDSLPVDARSGTPVFDGALAEHHAECWSHLDDWATHGQAIRDIHTAARYAPSPVTSPPTATTSLSTASSRTR</sequence>
<proteinExistence type="predicted"/>
<accession>A0ABW4PIK1</accession>
<dbReference type="RefSeq" id="WP_380898857.1">
    <property type="nucleotide sequence ID" value="NZ_JBHUFU010000004.1"/>
</dbReference>
<evidence type="ECO:0000313" key="3">
    <source>
        <dbReference type="Proteomes" id="UP001597365"/>
    </source>
</evidence>
<keyword evidence="3" id="KW-1185">Reference proteome</keyword>
<feature type="region of interest" description="Disordered" evidence="1">
    <location>
        <begin position="77"/>
        <end position="101"/>
    </location>
</feature>
<feature type="compositionally biased region" description="Low complexity" evidence="1">
    <location>
        <begin position="79"/>
        <end position="101"/>
    </location>
</feature>
<protein>
    <submittedName>
        <fullName evidence="2">Uncharacterized protein</fullName>
    </submittedName>
</protein>
<evidence type="ECO:0000256" key="1">
    <source>
        <dbReference type="SAM" id="MobiDB-lite"/>
    </source>
</evidence>
<evidence type="ECO:0000313" key="2">
    <source>
        <dbReference type="EMBL" id="MFD1829895.1"/>
    </source>
</evidence>
<dbReference type="Proteomes" id="UP001597365">
    <property type="component" value="Unassembled WGS sequence"/>
</dbReference>
<reference evidence="3" key="1">
    <citation type="journal article" date="2019" name="Int. J. Syst. Evol. Microbiol.">
        <title>The Global Catalogue of Microorganisms (GCM) 10K type strain sequencing project: providing services to taxonomists for standard genome sequencing and annotation.</title>
        <authorList>
            <consortium name="The Broad Institute Genomics Platform"/>
            <consortium name="The Broad Institute Genome Sequencing Center for Infectious Disease"/>
            <person name="Wu L."/>
            <person name="Ma J."/>
        </authorList>
    </citation>
    <scope>NUCLEOTIDE SEQUENCE [LARGE SCALE GENOMIC DNA]</scope>
    <source>
        <strain evidence="3">CGMCC 4.7455</strain>
    </source>
</reference>
<gene>
    <name evidence="2" type="ORF">ACFSJS_09475</name>
</gene>
<dbReference type="EMBL" id="JBHUFU010000004">
    <property type="protein sequence ID" value="MFD1829895.1"/>
    <property type="molecule type" value="Genomic_DNA"/>
</dbReference>
<organism evidence="2 3">
    <name type="scientific">Streptomyces desertarenae</name>
    <dbReference type="NCBI Taxonomy" id="2666184"/>
    <lineage>
        <taxon>Bacteria</taxon>
        <taxon>Bacillati</taxon>
        <taxon>Actinomycetota</taxon>
        <taxon>Actinomycetes</taxon>
        <taxon>Kitasatosporales</taxon>
        <taxon>Streptomycetaceae</taxon>
        <taxon>Streptomyces</taxon>
    </lineage>
</organism>
<name>A0ABW4PIK1_9ACTN</name>